<keyword evidence="2" id="KW-1185">Reference proteome</keyword>
<dbReference type="AlphaFoldDB" id="A0A1M5YHS9"/>
<evidence type="ECO:0000313" key="2">
    <source>
        <dbReference type="Proteomes" id="UP000184139"/>
    </source>
</evidence>
<dbReference type="Pfam" id="PF09719">
    <property type="entry name" value="C_GCAxxG_C_C"/>
    <property type="match status" value="1"/>
</dbReference>
<reference evidence="1 2" key="1">
    <citation type="submission" date="2016-11" db="EMBL/GenBank/DDBJ databases">
        <authorList>
            <person name="Jaros S."/>
            <person name="Januszkiewicz K."/>
            <person name="Wedrychowicz H."/>
        </authorList>
    </citation>
    <scope>NUCLEOTIDE SEQUENCE [LARGE SCALE GENOMIC DNA]</scope>
    <source>
        <strain evidence="1 2">DSM 9705</strain>
    </source>
</reference>
<dbReference type="Proteomes" id="UP000184139">
    <property type="component" value="Unassembled WGS sequence"/>
</dbReference>
<dbReference type="InterPro" id="IPR010181">
    <property type="entry name" value="CGCAxxGCC_motif"/>
</dbReference>
<dbReference type="InterPro" id="IPR036280">
    <property type="entry name" value="Multihaem_cyt_sf"/>
</dbReference>
<sequence length="150" mass="16054">MNSDVSMDLLRLAGAGFNCSQILIKLGLELQHRDNSDLVRAVTGLGHGMGFCGETCGALTGGICLISLYAGKGTAEEQPHHRFELMIAELVEWFRDTVCAGYGGIRCADILSDTQGKTDTGRCGDLVQKVYAKVMEILTASDIDPSLAKD</sequence>
<name>A0A1M5YHS9_9BACT</name>
<dbReference type="STRING" id="1121409.SAMN02745124_04043"/>
<dbReference type="NCBIfam" id="NF045669">
    <property type="entry name" value="DVU1555_fam_CGA"/>
    <property type="match status" value="1"/>
</dbReference>
<organism evidence="1 2">
    <name type="scientific">Desulfofustis glycolicus DSM 9705</name>
    <dbReference type="NCBI Taxonomy" id="1121409"/>
    <lineage>
        <taxon>Bacteria</taxon>
        <taxon>Pseudomonadati</taxon>
        <taxon>Thermodesulfobacteriota</taxon>
        <taxon>Desulfobulbia</taxon>
        <taxon>Desulfobulbales</taxon>
        <taxon>Desulfocapsaceae</taxon>
        <taxon>Desulfofustis</taxon>
    </lineage>
</organism>
<dbReference type="SUPFAM" id="SSF48695">
    <property type="entry name" value="Multiheme cytochromes"/>
    <property type="match status" value="1"/>
</dbReference>
<evidence type="ECO:0000313" key="1">
    <source>
        <dbReference type="EMBL" id="SHI11576.1"/>
    </source>
</evidence>
<dbReference type="OrthoDB" id="163426at2"/>
<gene>
    <name evidence="1" type="ORF">SAMN02745124_04043</name>
</gene>
<dbReference type="RefSeq" id="WP_073378993.1">
    <property type="nucleotide sequence ID" value="NZ_FQXS01000038.1"/>
</dbReference>
<protein>
    <submittedName>
        <fullName evidence="1">C_GCAxxG_C_C family probable redox protein</fullName>
    </submittedName>
</protein>
<dbReference type="EMBL" id="FQXS01000038">
    <property type="protein sequence ID" value="SHI11576.1"/>
    <property type="molecule type" value="Genomic_DNA"/>
</dbReference>
<proteinExistence type="predicted"/>
<accession>A0A1M5YHS9</accession>